<dbReference type="InterPro" id="IPR014985">
    <property type="entry name" value="WbqC"/>
</dbReference>
<evidence type="ECO:0000313" key="1">
    <source>
        <dbReference type="EMBL" id="NMQ05969.1"/>
    </source>
</evidence>
<gene>
    <name evidence="1" type="ORF">E4Q08_12220</name>
</gene>
<name>A0ABX1TA31_9PROT</name>
<organism evidence="1 2">
    <name type="scientific">Candidatus Accumulibacter contiguus</name>
    <dbReference type="NCBI Taxonomy" id="2954381"/>
    <lineage>
        <taxon>Bacteria</taxon>
        <taxon>Pseudomonadati</taxon>
        <taxon>Pseudomonadota</taxon>
        <taxon>Betaproteobacteria</taxon>
        <taxon>Candidatus Accumulibacter</taxon>
    </lineage>
</organism>
<proteinExistence type="predicted"/>
<keyword evidence="2" id="KW-1185">Reference proteome</keyword>
<comment type="caution">
    <text evidence="1">The sequence shown here is derived from an EMBL/GenBank/DDBJ whole genome shotgun (WGS) entry which is preliminary data.</text>
</comment>
<dbReference type="EMBL" id="SPMX01000033">
    <property type="protein sequence ID" value="NMQ05969.1"/>
    <property type="molecule type" value="Genomic_DNA"/>
</dbReference>
<dbReference type="Proteomes" id="UP000886469">
    <property type="component" value="Unassembled WGS sequence"/>
</dbReference>
<evidence type="ECO:0000313" key="2">
    <source>
        <dbReference type="Proteomes" id="UP000886469"/>
    </source>
</evidence>
<protein>
    <submittedName>
        <fullName evidence="1">Uncharacterized protein</fullName>
    </submittedName>
</protein>
<sequence length="46" mass="5449">MVIISAHQPAYLPWLGYFDKIARADVYVFLDTVQFEKKQLHQPQQD</sequence>
<dbReference type="Pfam" id="PF08889">
    <property type="entry name" value="WbqC"/>
    <property type="match status" value="1"/>
</dbReference>
<reference evidence="1" key="1">
    <citation type="submission" date="2019-03" db="EMBL/GenBank/DDBJ databases">
        <title>Metabolic reconstructions from genomes of highly enriched 'Candidatus Accumulibacter' and 'Candidatus Competibacter' bioreactor populations.</title>
        <authorList>
            <person name="Annavajhala M.K."/>
            <person name="Welles L."/>
            <person name="Abbas B."/>
            <person name="Sorokin D."/>
            <person name="Park H."/>
            <person name="Van Loosdrecht M."/>
            <person name="Chandran K."/>
        </authorList>
    </citation>
    <scope>NUCLEOTIDE SEQUENCE</scope>
    <source>
        <strain evidence="1">SBR_L</strain>
    </source>
</reference>
<accession>A0ABX1TA31</accession>